<evidence type="ECO:0000256" key="2">
    <source>
        <dbReference type="SAM" id="Coils"/>
    </source>
</evidence>
<dbReference type="PANTHER" id="PTHR23084:SF179">
    <property type="entry name" value="OS10G0565000 PROTEIN"/>
    <property type="match status" value="1"/>
</dbReference>
<feature type="region of interest" description="Disordered" evidence="3">
    <location>
        <begin position="237"/>
        <end position="262"/>
    </location>
</feature>
<name>A0AAE0GP09_9CHLO</name>
<dbReference type="Pfam" id="PF02493">
    <property type="entry name" value="MORN"/>
    <property type="match status" value="3"/>
</dbReference>
<gene>
    <name evidence="4" type="ORF">CYMTET_10634</name>
</gene>
<dbReference type="Proteomes" id="UP001190700">
    <property type="component" value="Unassembled WGS sequence"/>
</dbReference>
<evidence type="ECO:0000313" key="5">
    <source>
        <dbReference type="Proteomes" id="UP001190700"/>
    </source>
</evidence>
<sequence>MVVFSYIQRVISSEGSINTETVPTYIGQRRSAGEKALGVALWNDGRQYQGSFQASLRNGSGVYRVDLDRSTDQPEVADEAVSRGCSLEGSFVQDQLQGEGRFWCTPDFGREVRESRTAAQKASDSEHSWWHCREYVGGWQASRRHGLGIMTTFHGKLIAGKWYEDEFLGPSESAKTHFAPPRRFKVKRAGGSDSEEEDQHPRVPLSDSEDESDSRPLLPVDEVAKMAQECAQRARATAAQARGVARRMAEDGPPPTLKRGPAVEPVAGFGRLMKHATDATKTLAQGAAKQLQDLTSSEEASATLPATPSGPEMALVSVAGAHPGSPADDLPAHSDPHATNQYGLSEPSQEVITWYNMAAVPTDDCASEGSSKASSKTSAGDSTKQPASRSLAVHSDHAVPPSKGRASLLKLLHPEPEPLEEAPAPHGTIDEVAKSDPTDKIYSESQVLAMMQKLETRVEQLEHRDRQQRMRLVPSPSAPQEDEEDEDEDEEEDDDRSVASELVGASHSGRDRKATRVEEQELRYSKLESMMKKKLKKFGSIVKKNQSAAAASDAAVHQFEQILARTRMQVEEKSESTKLELGLLDRRLGTAVQGLESQVKSGSCRLGALEHARQSSLEGLQRQVKLQQDRIQKLEKELAESGTTLAETGSRISELQVRMERDAEAAHVALQDALQLLEDKMATRLGALAGKLRETETAMQAHKQSLRGLVGRLGGLEQEKEGQWNPAAVVTEVSTLQERVAAVELRQARGGETSSASLAALEDKVRAACREVGVAGVACTGKVVRMAATKLNTHARLIAELAPLTANPNITALATGSPASLR</sequence>
<feature type="coiled-coil region" evidence="2">
    <location>
        <begin position="617"/>
        <end position="680"/>
    </location>
</feature>
<dbReference type="InterPro" id="IPR003409">
    <property type="entry name" value="MORN"/>
</dbReference>
<dbReference type="EMBL" id="LGRX02003795">
    <property type="protein sequence ID" value="KAK3281578.1"/>
    <property type="molecule type" value="Genomic_DNA"/>
</dbReference>
<feature type="region of interest" description="Disordered" evidence="3">
    <location>
        <begin position="458"/>
        <end position="519"/>
    </location>
</feature>
<feature type="compositionally biased region" description="Low complexity" evidence="3">
    <location>
        <begin position="367"/>
        <end position="384"/>
    </location>
</feature>
<feature type="compositionally biased region" description="Acidic residues" evidence="3">
    <location>
        <begin position="480"/>
        <end position="495"/>
    </location>
</feature>
<accession>A0AAE0GP09</accession>
<feature type="compositionally biased region" description="Basic and acidic residues" evidence="3">
    <location>
        <begin position="428"/>
        <end position="442"/>
    </location>
</feature>
<protein>
    <submittedName>
        <fullName evidence="4">Uncharacterized protein</fullName>
    </submittedName>
</protein>
<evidence type="ECO:0000256" key="1">
    <source>
        <dbReference type="ARBA" id="ARBA00022737"/>
    </source>
</evidence>
<dbReference type="PANTHER" id="PTHR23084">
    <property type="entry name" value="PHOSPHATIDYLINOSITOL-4-PHOSPHATE 5-KINASE RELATED"/>
    <property type="match status" value="1"/>
</dbReference>
<feature type="compositionally biased region" description="Polar residues" evidence="3">
    <location>
        <begin position="292"/>
        <end position="306"/>
    </location>
</feature>
<feature type="region of interest" description="Disordered" evidence="3">
    <location>
        <begin position="287"/>
        <end position="345"/>
    </location>
</feature>
<keyword evidence="2" id="KW-0175">Coiled coil</keyword>
<feature type="compositionally biased region" description="Basic and acidic residues" evidence="3">
    <location>
        <begin position="458"/>
        <end position="468"/>
    </location>
</feature>
<evidence type="ECO:0000256" key="3">
    <source>
        <dbReference type="SAM" id="MobiDB-lite"/>
    </source>
</evidence>
<feature type="region of interest" description="Disordered" evidence="3">
    <location>
        <begin position="172"/>
        <end position="215"/>
    </location>
</feature>
<dbReference type="AlphaFoldDB" id="A0AAE0GP09"/>
<dbReference type="SUPFAM" id="SSF82185">
    <property type="entry name" value="Histone H3 K4-specific methyltransferase SET7/9 N-terminal domain"/>
    <property type="match status" value="1"/>
</dbReference>
<keyword evidence="1" id="KW-0677">Repeat</keyword>
<keyword evidence="5" id="KW-1185">Reference proteome</keyword>
<dbReference type="GO" id="GO:0016020">
    <property type="term" value="C:membrane"/>
    <property type="evidence" value="ECO:0007669"/>
    <property type="project" value="UniProtKB-ARBA"/>
</dbReference>
<feature type="compositionally biased region" description="Basic and acidic residues" evidence="3">
    <location>
        <begin position="508"/>
        <end position="519"/>
    </location>
</feature>
<comment type="caution">
    <text evidence="4">The sequence shown here is derived from an EMBL/GenBank/DDBJ whole genome shotgun (WGS) entry which is preliminary data.</text>
</comment>
<feature type="region of interest" description="Disordered" evidence="3">
    <location>
        <begin position="362"/>
        <end position="443"/>
    </location>
</feature>
<proteinExistence type="predicted"/>
<organism evidence="4 5">
    <name type="scientific">Cymbomonas tetramitiformis</name>
    <dbReference type="NCBI Taxonomy" id="36881"/>
    <lineage>
        <taxon>Eukaryota</taxon>
        <taxon>Viridiplantae</taxon>
        <taxon>Chlorophyta</taxon>
        <taxon>Pyramimonadophyceae</taxon>
        <taxon>Pyramimonadales</taxon>
        <taxon>Pyramimonadaceae</taxon>
        <taxon>Cymbomonas</taxon>
    </lineage>
</organism>
<reference evidence="4 5" key="1">
    <citation type="journal article" date="2015" name="Genome Biol. Evol.">
        <title>Comparative Genomics of a Bacterivorous Green Alga Reveals Evolutionary Causalities and Consequences of Phago-Mixotrophic Mode of Nutrition.</title>
        <authorList>
            <person name="Burns J.A."/>
            <person name="Paasch A."/>
            <person name="Narechania A."/>
            <person name="Kim E."/>
        </authorList>
    </citation>
    <scope>NUCLEOTIDE SEQUENCE [LARGE SCALE GENOMIC DNA]</scope>
    <source>
        <strain evidence="4 5">PLY_AMNH</strain>
    </source>
</reference>
<evidence type="ECO:0000313" key="4">
    <source>
        <dbReference type="EMBL" id="KAK3281578.1"/>
    </source>
</evidence>